<evidence type="ECO:0000256" key="5">
    <source>
        <dbReference type="ARBA" id="ARBA00022679"/>
    </source>
</evidence>
<sequence length="368" mass="43145">MFLRKCLFCCPWTKLNTKRLVLHVIILGFVTIAFLFFMLLTVNNYSWVPWRPVNTYMLRSHDLSNLHYLKGENNNSAEEKNPEIFPPKEQALEPEINNFKYIINEPNKCKENKPFLIFLIAVQTWQSEARQAIRETWGKEDLFPGVQTLRLFLLGTDATSTNSTKQALTEESQKYHDIILQDYMDTYNNLTIKSLMGFKWIATYCPQIPYVMKTDSDMFVNTEYLIKKLLLPDKPPRKNYFTGYLMTDFSPNRNTQSKWYMSPELYPGERYPVFCSGTGYVFSGDLAEKIFKVSARIKLLHLEDVFVGICLQKLGISPVPPPRNSDFNHWKVSYSHCLYNRIVTSHQFEPSELIRYWESVQQNKHLCG</sequence>
<evidence type="ECO:0000256" key="10">
    <source>
        <dbReference type="ARBA" id="ARBA00023098"/>
    </source>
</evidence>
<evidence type="ECO:0000256" key="11">
    <source>
        <dbReference type="ARBA" id="ARBA00023136"/>
    </source>
</evidence>
<reference evidence="15" key="1">
    <citation type="thesis" date="2020" institute="ProQuest LLC" country="789 East Eisenhower Parkway, Ann Arbor, MI, USA">
        <title>Comparative Genomics and Chromosome Evolution.</title>
        <authorList>
            <person name="Mudd A.B."/>
        </authorList>
    </citation>
    <scope>NUCLEOTIDE SEQUENCE</scope>
    <source>
        <strain evidence="15">237g6f4</strain>
        <tissue evidence="15">Blood</tissue>
    </source>
</reference>
<keyword evidence="8 13" id="KW-1133">Transmembrane helix</keyword>
<dbReference type="GO" id="GO:0006493">
    <property type="term" value="P:protein O-linked glycosylation"/>
    <property type="evidence" value="ECO:0007669"/>
    <property type="project" value="TreeGrafter"/>
</dbReference>
<keyword evidence="9 13" id="KW-0333">Golgi apparatus</keyword>
<dbReference type="AlphaFoldDB" id="A0AAV7A658"/>
<dbReference type="FunFam" id="3.90.550.50:FF:000001">
    <property type="entry name" value="Hexosyltransferase"/>
    <property type="match status" value="1"/>
</dbReference>
<organism evidence="15 16">
    <name type="scientific">Engystomops pustulosus</name>
    <name type="common">Tungara frog</name>
    <name type="synonym">Physalaemus pustulosus</name>
    <dbReference type="NCBI Taxonomy" id="76066"/>
    <lineage>
        <taxon>Eukaryota</taxon>
        <taxon>Metazoa</taxon>
        <taxon>Chordata</taxon>
        <taxon>Craniata</taxon>
        <taxon>Vertebrata</taxon>
        <taxon>Euteleostomi</taxon>
        <taxon>Amphibia</taxon>
        <taxon>Batrachia</taxon>
        <taxon>Anura</taxon>
        <taxon>Neobatrachia</taxon>
        <taxon>Hyloidea</taxon>
        <taxon>Leptodactylidae</taxon>
        <taxon>Leiuperinae</taxon>
        <taxon>Engystomops</taxon>
    </lineage>
</organism>
<keyword evidence="4 13" id="KW-0328">Glycosyltransferase</keyword>
<dbReference type="InterPro" id="IPR002659">
    <property type="entry name" value="Glyco_trans_31"/>
</dbReference>
<dbReference type="GO" id="GO:0008499">
    <property type="term" value="F:N-acetyl-beta-D-glucosaminide beta-(1,3)-galactosyltransferase activity"/>
    <property type="evidence" value="ECO:0007669"/>
    <property type="project" value="TreeGrafter"/>
</dbReference>
<keyword evidence="7 13" id="KW-0735">Signal-anchor</keyword>
<dbReference type="GO" id="GO:0000139">
    <property type="term" value="C:Golgi membrane"/>
    <property type="evidence" value="ECO:0007669"/>
    <property type="project" value="UniProtKB-SubCell"/>
</dbReference>
<dbReference type="Gene3D" id="3.90.550.50">
    <property type="match status" value="1"/>
</dbReference>
<evidence type="ECO:0000256" key="12">
    <source>
        <dbReference type="ARBA" id="ARBA00023180"/>
    </source>
</evidence>
<evidence type="ECO:0000256" key="1">
    <source>
        <dbReference type="ARBA" id="ARBA00004323"/>
    </source>
</evidence>
<comment type="pathway">
    <text evidence="2">Protein modification; protein glycosylation.</text>
</comment>
<comment type="caution">
    <text evidence="15">The sequence shown here is derived from an EMBL/GenBank/DDBJ whole genome shotgun (WGS) entry which is preliminary data.</text>
</comment>
<proteinExistence type="inferred from homology"/>
<evidence type="ECO:0000256" key="9">
    <source>
        <dbReference type="ARBA" id="ARBA00023034"/>
    </source>
</evidence>
<dbReference type="EC" id="2.4.1.-" evidence="13"/>
<dbReference type="EMBL" id="WNYA01000009">
    <property type="protein sequence ID" value="KAG8556180.1"/>
    <property type="molecule type" value="Genomic_DNA"/>
</dbReference>
<keyword evidence="6 13" id="KW-0812">Transmembrane</keyword>
<evidence type="ECO:0000256" key="4">
    <source>
        <dbReference type="ARBA" id="ARBA00022676"/>
    </source>
</evidence>
<feature type="domain" description="Beta-1,3-galactosyltransferase 2 N-terminal" evidence="14">
    <location>
        <begin position="96"/>
        <end position="117"/>
    </location>
</feature>
<evidence type="ECO:0000256" key="7">
    <source>
        <dbReference type="ARBA" id="ARBA00022968"/>
    </source>
</evidence>
<evidence type="ECO:0000256" key="2">
    <source>
        <dbReference type="ARBA" id="ARBA00004922"/>
    </source>
</evidence>
<evidence type="ECO:0000313" key="16">
    <source>
        <dbReference type="Proteomes" id="UP000824782"/>
    </source>
</evidence>
<comment type="subcellular location">
    <subcellularLocation>
        <location evidence="1 13">Golgi apparatus membrane</location>
        <topology evidence="1 13">Single-pass type II membrane protein</topology>
    </subcellularLocation>
</comment>
<evidence type="ECO:0000313" key="15">
    <source>
        <dbReference type="EMBL" id="KAG8556180.1"/>
    </source>
</evidence>
<keyword evidence="12" id="KW-0325">Glycoprotein</keyword>
<keyword evidence="11 13" id="KW-0472">Membrane</keyword>
<dbReference type="InterPro" id="IPR045821">
    <property type="entry name" value="B3GT2_N"/>
</dbReference>
<evidence type="ECO:0000256" key="13">
    <source>
        <dbReference type="RuleBase" id="RU363063"/>
    </source>
</evidence>
<dbReference type="PANTHER" id="PTHR11214">
    <property type="entry name" value="BETA-1,3-N-ACETYLGLUCOSAMINYLTRANSFERASE"/>
    <property type="match status" value="1"/>
</dbReference>
<feature type="transmembrane region" description="Helical" evidence="13">
    <location>
        <begin position="20"/>
        <end position="42"/>
    </location>
</feature>
<evidence type="ECO:0000256" key="8">
    <source>
        <dbReference type="ARBA" id="ARBA00022989"/>
    </source>
</evidence>
<keyword evidence="10" id="KW-0443">Lipid metabolism</keyword>
<evidence type="ECO:0000256" key="3">
    <source>
        <dbReference type="ARBA" id="ARBA00008661"/>
    </source>
</evidence>
<protein>
    <recommendedName>
        <fullName evidence="13">Hexosyltransferase</fullName>
        <ecNumber evidence="13">2.4.1.-</ecNumber>
    </recommendedName>
</protein>
<dbReference type="PANTHER" id="PTHR11214:SF217">
    <property type="entry name" value="HEXOSYLTRANSFERASE"/>
    <property type="match status" value="1"/>
</dbReference>
<dbReference type="GO" id="GO:0006629">
    <property type="term" value="P:lipid metabolic process"/>
    <property type="evidence" value="ECO:0007669"/>
    <property type="project" value="UniProtKB-KW"/>
</dbReference>
<accession>A0AAV7A658</accession>
<evidence type="ECO:0000256" key="6">
    <source>
        <dbReference type="ARBA" id="ARBA00022692"/>
    </source>
</evidence>
<evidence type="ECO:0000259" key="14">
    <source>
        <dbReference type="Pfam" id="PF19341"/>
    </source>
</evidence>
<keyword evidence="16" id="KW-1185">Reference proteome</keyword>
<gene>
    <name evidence="15" type="ORF">GDO81_017952</name>
</gene>
<dbReference type="Pfam" id="PF01762">
    <property type="entry name" value="Galactosyl_T"/>
    <property type="match status" value="1"/>
</dbReference>
<dbReference type="Proteomes" id="UP000824782">
    <property type="component" value="Unassembled WGS sequence"/>
</dbReference>
<comment type="similarity">
    <text evidence="3 13">Belongs to the glycosyltransferase 31 family.</text>
</comment>
<keyword evidence="5" id="KW-0808">Transferase</keyword>
<name>A0AAV7A658_ENGPU</name>
<dbReference type="Pfam" id="PF19341">
    <property type="entry name" value="B3GALT2_N"/>
    <property type="match status" value="1"/>
</dbReference>